<dbReference type="InterPro" id="IPR004813">
    <property type="entry name" value="OPT"/>
</dbReference>
<feature type="transmembrane region" description="Helical" evidence="9">
    <location>
        <begin position="272"/>
        <end position="298"/>
    </location>
</feature>
<evidence type="ECO:0000256" key="1">
    <source>
        <dbReference type="ARBA" id="ARBA00004141"/>
    </source>
</evidence>
<comment type="subcellular location">
    <subcellularLocation>
        <location evidence="1">Membrane</location>
        <topology evidence="1">Multi-pass membrane protein</topology>
    </subcellularLocation>
</comment>
<dbReference type="EMBL" id="KV454538">
    <property type="protein sequence ID" value="ODV70485.1"/>
    <property type="molecule type" value="Genomic_DNA"/>
</dbReference>
<keyword evidence="4 9" id="KW-0812">Transmembrane</keyword>
<dbReference type="Proteomes" id="UP000095085">
    <property type="component" value="Unassembled WGS sequence"/>
</dbReference>
<dbReference type="InterPro" id="IPR004648">
    <property type="entry name" value="Oligpept_transpt"/>
</dbReference>
<feature type="transmembrane region" description="Helical" evidence="9">
    <location>
        <begin position="695"/>
        <end position="712"/>
    </location>
</feature>
<name>A0A1E4RTU4_9ASCO</name>
<feature type="transmembrane region" description="Helical" evidence="9">
    <location>
        <begin position="484"/>
        <end position="508"/>
    </location>
</feature>
<feature type="transmembrane region" description="Helical" evidence="9">
    <location>
        <begin position="643"/>
        <end position="665"/>
    </location>
</feature>
<feature type="transmembrane region" description="Helical" evidence="9">
    <location>
        <begin position="459"/>
        <end position="478"/>
    </location>
</feature>
<evidence type="ECO:0000313" key="11">
    <source>
        <dbReference type="Proteomes" id="UP000095085"/>
    </source>
</evidence>
<organism evidence="10 11">
    <name type="scientific">Hyphopichia burtonii NRRL Y-1933</name>
    <dbReference type="NCBI Taxonomy" id="984485"/>
    <lineage>
        <taxon>Eukaryota</taxon>
        <taxon>Fungi</taxon>
        <taxon>Dikarya</taxon>
        <taxon>Ascomycota</taxon>
        <taxon>Saccharomycotina</taxon>
        <taxon>Pichiomycetes</taxon>
        <taxon>Debaryomycetaceae</taxon>
        <taxon>Hyphopichia</taxon>
    </lineage>
</organism>
<feature type="transmembrane region" description="Helical" evidence="9">
    <location>
        <begin position="572"/>
        <end position="596"/>
    </location>
</feature>
<dbReference type="PANTHER" id="PTHR22601">
    <property type="entry name" value="ISP4 LIKE PROTEIN"/>
    <property type="match status" value="1"/>
</dbReference>
<gene>
    <name evidence="10" type="ORF">HYPBUDRAFT_155373</name>
</gene>
<dbReference type="GO" id="GO:0015031">
    <property type="term" value="P:protein transport"/>
    <property type="evidence" value="ECO:0007669"/>
    <property type="project" value="UniProtKB-KW"/>
</dbReference>
<feature type="transmembrane region" description="Helical" evidence="9">
    <location>
        <begin position="310"/>
        <end position="334"/>
    </location>
</feature>
<evidence type="ECO:0000313" key="10">
    <source>
        <dbReference type="EMBL" id="ODV70485.1"/>
    </source>
</evidence>
<protein>
    <submittedName>
        <fullName evidence="10">OPT superfamily oligopeptide transporter</fullName>
    </submittedName>
</protein>
<evidence type="ECO:0000256" key="3">
    <source>
        <dbReference type="ARBA" id="ARBA00022448"/>
    </source>
</evidence>
<evidence type="ECO:0000256" key="5">
    <source>
        <dbReference type="ARBA" id="ARBA00022856"/>
    </source>
</evidence>
<evidence type="ECO:0000256" key="9">
    <source>
        <dbReference type="SAM" id="Phobius"/>
    </source>
</evidence>
<dbReference type="GeneID" id="30996659"/>
<dbReference type="GO" id="GO:0035673">
    <property type="term" value="F:oligopeptide transmembrane transporter activity"/>
    <property type="evidence" value="ECO:0007669"/>
    <property type="project" value="InterPro"/>
</dbReference>
<evidence type="ECO:0000256" key="8">
    <source>
        <dbReference type="ARBA" id="ARBA00023136"/>
    </source>
</evidence>
<evidence type="ECO:0000256" key="6">
    <source>
        <dbReference type="ARBA" id="ARBA00022927"/>
    </source>
</evidence>
<keyword evidence="3" id="KW-0813">Transport</keyword>
<feature type="transmembrane region" description="Helical" evidence="9">
    <location>
        <begin position="399"/>
        <end position="417"/>
    </location>
</feature>
<keyword evidence="7 9" id="KW-1133">Transmembrane helix</keyword>
<feature type="transmembrane region" description="Helical" evidence="9">
    <location>
        <begin position="724"/>
        <end position="746"/>
    </location>
</feature>
<proteinExistence type="inferred from homology"/>
<reference evidence="11" key="1">
    <citation type="submission" date="2016-05" db="EMBL/GenBank/DDBJ databases">
        <title>Comparative genomics of biotechnologically important yeasts.</title>
        <authorList>
            <consortium name="DOE Joint Genome Institute"/>
            <person name="Riley R."/>
            <person name="Haridas S."/>
            <person name="Wolfe K.H."/>
            <person name="Lopes M.R."/>
            <person name="Hittinger C.T."/>
            <person name="Goker M."/>
            <person name="Salamov A."/>
            <person name="Wisecaver J."/>
            <person name="Long T.M."/>
            <person name="Aerts A.L."/>
            <person name="Barry K."/>
            <person name="Choi C."/>
            <person name="Clum A."/>
            <person name="Coughlan A.Y."/>
            <person name="Deshpande S."/>
            <person name="Douglass A.P."/>
            <person name="Hanson S.J."/>
            <person name="Klenk H.-P."/>
            <person name="Labutti K."/>
            <person name="Lapidus A."/>
            <person name="Lindquist E."/>
            <person name="Lipzen A."/>
            <person name="Meier-Kolthoff J.P."/>
            <person name="Ohm R.A."/>
            <person name="Otillar R.P."/>
            <person name="Pangilinan J."/>
            <person name="Peng Y."/>
            <person name="Rokas A."/>
            <person name="Rosa C.A."/>
            <person name="Scheuner C."/>
            <person name="Sibirny A.A."/>
            <person name="Slot J.C."/>
            <person name="Stielow J.B."/>
            <person name="Sun H."/>
            <person name="Kurtzman C.P."/>
            <person name="Blackwell M."/>
            <person name="Grigoriev I.V."/>
            <person name="Jeffries T.W."/>
        </authorList>
    </citation>
    <scope>NUCLEOTIDE SEQUENCE [LARGE SCALE GENOMIC DNA]</scope>
    <source>
        <strain evidence="11">NRRL Y-1933</strain>
    </source>
</reference>
<keyword evidence="5" id="KW-0571">Peptide transport</keyword>
<dbReference type="AlphaFoldDB" id="A0A1E4RTU4"/>
<keyword evidence="11" id="KW-1185">Reference proteome</keyword>
<evidence type="ECO:0000256" key="7">
    <source>
        <dbReference type="ARBA" id="ARBA00022989"/>
    </source>
</evidence>
<dbReference type="RefSeq" id="XP_020079552.1">
    <property type="nucleotide sequence ID" value="XM_020222110.1"/>
</dbReference>
<keyword evidence="8 9" id="KW-0472">Membrane</keyword>
<keyword evidence="6" id="KW-0653">Protein transport</keyword>
<feature type="transmembrane region" description="Helical" evidence="9">
    <location>
        <begin position="247"/>
        <end position="266"/>
    </location>
</feature>
<sequence>MTEKKLSETEIVNKEEKLDYFGEPIERNIGSDTENSAVSSSSSINENLDPDVLALPKIIRDVVPLDDDPTIPVLTFRYVLLSIIFVAPGAFISTLNSFRTTSAAYSIFFVQICSHWLGKWLAKILPKKTITPFGIEKLSFSLNPGPWSIKETTLVTITASSGATGSLATNAFALGELYFNTTVHPAAAIFFMYFIVLAGYSYSILLRTFLVFDSLFVWPQSLMQTALLQSFKNSDNDSRLGRKQVKIFFSTLIGITIWQFFPEYIFPMTSSLAFLCWVASSNPTANFIGSGIGGMGFLNLSLDWANITSTIFLSPFWVQAVKFIAFVFGAWILIPAAKWSNLSNYKYALMSNSLYTDDGELYPTSLLINSDFTFNSTAYEEYGPVHMGAQRAWNMFFDYAAYISGITWVVLFGYKGLYESLKKVIKNVKYQRENKDSNIHHLYNDRINKLQAAYKEVPFWWYVILFVTSFITLIIISATNAIALPWWTVIIAFLIGIVIVVPLSWLYAVSNFQLPIGTFNELLFSYMIKSQEERNPMLANLYGALAGDLWYRAQYQLQDMSIGSRMQLPPRLVFMSQMFGILISCPINYGCMRWILNTKRGYLEGKEADPTGQWTGQTIVNYHAQAIQYIVLGPEKLFANYPMLPYGFLAGFICPIILVILHKLFPKSKFKFHLWNTTVFFSTLSTFYGNLSTGYLSQFIGGFVVMFMIYRYKHHLWKTYNYIIAASFDTGYNLAVLLIFLFFTVFPGKAISFPHWWGNNAESVERCFALDS</sequence>
<accession>A0A1E4RTU4</accession>
<dbReference type="Pfam" id="PF03169">
    <property type="entry name" value="OPT"/>
    <property type="match status" value="1"/>
</dbReference>
<evidence type="ECO:0000256" key="2">
    <source>
        <dbReference type="ARBA" id="ARBA00008807"/>
    </source>
</evidence>
<dbReference type="OrthoDB" id="9986677at2759"/>
<dbReference type="NCBIfam" id="TIGR00728">
    <property type="entry name" value="OPT_sfam"/>
    <property type="match status" value="1"/>
</dbReference>
<evidence type="ECO:0000256" key="4">
    <source>
        <dbReference type="ARBA" id="ARBA00022692"/>
    </source>
</evidence>
<feature type="transmembrane region" description="Helical" evidence="9">
    <location>
        <begin position="78"/>
        <end position="98"/>
    </location>
</feature>
<dbReference type="GO" id="GO:0016020">
    <property type="term" value="C:membrane"/>
    <property type="evidence" value="ECO:0007669"/>
    <property type="project" value="UniProtKB-SubCell"/>
</dbReference>
<comment type="similarity">
    <text evidence="2">Belongs to the oligopeptide OPT transporter family.</text>
</comment>